<evidence type="ECO:0008006" key="3">
    <source>
        <dbReference type="Google" id="ProtNLM"/>
    </source>
</evidence>
<accession>A0A285U179</accession>
<proteinExistence type="predicted"/>
<organism evidence="1 2">
    <name type="scientific">Ureibacillus acetophenoni</name>
    <dbReference type="NCBI Taxonomy" id="614649"/>
    <lineage>
        <taxon>Bacteria</taxon>
        <taxon>Bacillati</taxon>
        <taxon>Bacillota</taxon>
        <taxon>Bacilli</taxon>
        <taxon>Bacillales</taxon>
        <taxon>Caryophanaceae</taxon>
        <taxon>Ureibacillus</taxon>
    </lineage>
</organism>
<dbReference type="OrthoDB" id="2351076at2"/>
<dbReference type="RefSeq" id="WP_097147992.1">
    <property type="nucleotide sequence ID" value="NZ_OBQC01000001.1"/>
</dbReference>
<evidence type="ECO:0000313" key="1">
    <source>
        <dbReference type="EMBL" id="SOC35493.1"/>
    </source>
</evidence>
<reference evidence="2" key="1">
    <citation type="submission" date="2017-08" db="EMBL/GenBank/DDBJ databases">
        <authorList>
            <person name="Varghese N."/>
            <person name="Submissions S."/>
        </authorList>
    </citation>
    <scope>NUCLEOTIDE SEQUENCE [LARGE SCALE GENOMIC DNA]</scope>
    <source>
        <strain evidence="2">JC23</strain>
    </source>
</reference>
<dbReference type="AlphaFoldDB" id="A0A285U179"/>
<keyword evidence="2" id="KW-1185">Reference proteome</keyword>
<name>A0A285U179_9BACL</name>
<protein>
    <recommendedName>
        <fullName evidence="3">Flagellar hook-length control protein FliK</fullName>
    </recommendedName>
</protein>
<sequence length="631" mass="70517">MSFTSLTPIQIQQSNKTQNQPLTLKQGQVLHGTVKKLYPDQIAEVQVGGHKFLAKLETPLKAGDSHFLQVTSISPQTELKVVTGPMNASDSMKQQIQQLLDSMNLPKTANMMQLAAHFIKEQVPITKEQFQLAQNLLNMVDSLSKKDAILAIQKIIESNMPLTKEIFQAVLHGSKTNGMSQELATFTQQLKDSSISDKTKSAILENLNNISKPLDSMKGGLVIARAIQTLFSETEPIANKLFTLNLLKEASVIPKQATLSNWSESTLHQAKHNDGQILHSARNVVQAIQIMDEKNAPNLINQVKLWIQNEQNLNPSQKSELTSFINRFENMPKTTQTIQQFSMQLNDLLLRAYSSNITNQSIAQNSNGSTAISQLLSLVNEDSMSNELKLLSNVAKVVNESTQPQIQSLNEKVEQQLKSTLDGYTVQLAIKNVLKSLGVNYEIALNKSIEEIEQISDQLKPNLLSLIKEGAVSPLKDSAEILLARMNGMQLLSGENGHQHQLIMQIPLQFFGKSMDATLQWNAKMNDNGKIDSDYARILFYLDMESLKETVVDMQVQNRIVSITLFNENNNLQTIAEVYQNVLKQKLSEKGYYLSGIFYKTFGKTANESTVKNSRQEQIEGSKFNGVDIRV</sequence>
<dbReference type="EMBL" id="OBQC01000001">
    <property type="protein sequence ID" value="SOC35493.1"/>
    <property type="molecule type" value="Genomic_DNA"/>
</dbReference>
<dbReference type="Proteomes" id="UP000219252">
    <property type="component" value="Unassembled WGS sequence"/>
</dbReference>
<evidence type="ECO:0000313" key="2">
    <source>
        <dbReference type="Proteomes" id="UP000219252"/>
    </source>
</evidence>
<gene>
    <name evidence="1" type="ORF">SAMN05877842_101455</name>
</gene>